<keyword evidence="3" id="KW-1185">Reference proteome</keyword>
<dbReference type="RefSeq" id="WP_115091335.1">
    <property type="nucleotide sequence ID" value="NZ_CP068107.1"/>
</dbReference>
<proteinExistence type="predicted"/>
<evidence type="ECO:0000259" key="1">
    <source>
        <dbReference type="Pfam" id="PF09643"/>
    </source>
</evidence>
<dbReference type="InterPro" id="IPR019096">
    <property type="entry name" value="YopX_protein"/>
</dbReference>
<dbReference type="Gene3D" id="2.30.30.290">
    <property type="entry name" value="YopX-like domains"/>
    <property type="match status" value="1"/>
</dbReference>
<accession>A0A378RRQ3</accession>
<dbReference type="Proteomes" id="UP000255024">
    <property type="component" value="Unassembled WGS sequence"/>
</dbReference>
<dbReference type="SUPFAM" id="SSF159006">
    <property type="entry name" value="YopX-like"/>
    <property type="match status" value="1"/>
</dbReference>
<dbReference type="InterPro" id="IPR023385">
    <property type="entry name" value="YopX-like_C"/>
</dbReference>
<name>A0A378RRQ3_MYROD</name>
<evidence type="ECO:0000313" key="2">
    <source>
        <dbReference type="EMBL" id="STZ28380.1"/>
    </source>
</evidence>
<dbReference type="Pfam" id="PF09643">
    <property type="entry name" value="YopX"/>
    <property type="match status" value="1"/>
</dbReference>
<dbReference type="AlphaFoldDB" id="A0A378RRQ3"/>
<gene>
    <name evidence="2" type="ORF">NCTC11179_01924</name>
</gene>
<reference evidence="2 3" key="1">
    <citation type="submission" date="2018-06" db="EMBL/GenBank/DDBJ databases">
        <authorList>
            <consortium name="Pathogen Informatics"/>
            <person name="Doyle S."/>
        </authorList>
    </citation>
    <scope>NUCLEOTIDE SEQUENCE [LARGE SCALE GENOMIC DNA]</scope>
    <source>
        <strain evidence="2 3">NCTC11179</strain>
    </source>
</reference>
<sequence length="132" mass="15913">MSREMLFRAYDHFNACYYYSENYKSLSEFFHFCEHCIEGENKITYEQYISKDDKNGTKIFEGDIGIRHFSKKHPEFVDYWQVVFDEKSSGFITVLIREFNIDKIIDVDPEFNSFSKRFDEIEIVGNIHENQE</sequence>
<feature type="domain" description="YopX protein" evidence="1">
    <location>
        <begin position="7"/>
        <end position="131"/>
    </location>
</feature>
<dbReference type="EMBL" id="UGQL01000001">
    <property type="protein sequence ID" value="STZ28380.1"/>
    <property type="molecule type" value="Genomic_DNA"/>
</dbReference>
<organism evidence="2 3">
    <name type="scientific">Myroides odoratus</name>
    <name type="common">Flavobacterium odoratum</name>
    <dbReference type="NCBI Taxonomy" id="256"/>
    <lineage>
        <taxon>Bacteria</taxon>
        <taxon>Pseudomonadati</taxon>
        <taxon>Bacteroidota</taxon>
        <taxon>Flavobacteriia</taxon>
        <taxon>Flavobacteriales</taxon>
        <taxon>Flavobacteriaceae</taxon>
        <taxon>Myroides</taxon>
    </lineage>
</organism>
<evidence type="ECO:0000313" key="3">
    <source>
        <dbReference type="Proteomes" id="UP000255024"/>
    </source>
</evidence>
<protein>
    <submittedName>
        <fullName evidence="2">YopX protein</fullName>
    </submittedName>
</protein>